<evidence type="ECO:0000313" key="3">
    <source>
        <dbReference type="Proteomes" id="UP000663828"/>
    </source>
</evidence>
<protein>
    <submittedName>
        <fullName evidence="2">Uncharacterized protein</fullName>
    </submittedName>
</protein>
<evidence type="ECO:0000313" key="2">
    <source>
        <dbReference type="EMBL" id="CAF1306345.1"/>
    </source>
</evidence>
<proteinExistence type="predicted"/>
<name>A0A815EGF2_ADIRI</name>
<gene>
    <name evidence="2" type="ORF">XAT740_LOCUS29138</name>
</gene>
<organism evidence="2 3">
    <name type="scientific">Adineta ricciae</name>
    <name type="common">Rotifer</name>
    <dbReference type="NCBI Taxonomy" id="249248"/>
    <lineage>
        <taxon>Eukaryota</taxon>
        <taxon>Metazoa</taxon>
        <taxon>Spiralia</taxon>
        <taxon>Gnathifera</taxon>
        <taxon>Rotifera</taxon>
        <taxon>Eurotatoria</taxon>
        <taxon>Bdelloidea</taxon>
        <taxon>Adinetida</taxon>
        <taxon>Adinetidae</taxon>
        <taxon>Adineta</taxon>
    </lineage>
</organism>
<evidence type="ECO:0000256" key="1">
    <source>
        <dbReference type="SAM" id="MobiDB-lite"/>
    </source>
</evidence>
<feature type="compositionally biased region" description="Low complexity" evidence="1">
    <location>
        <begin position="15"/>
        <end position="28"/>
    </location>
</feature>
<sequence>MNQTANESAKHIRVSISSTSPSSLLSSSGQLGKHSPPPDLLWISKQQQQHPLTHAHPLKNTVRISVNNVRSKFDGKQWRALCEAPGDYECRNLAFRSSLCQKHFYKIHKFKRPYTKSKKHPTPPLPLNQSVDYPHYHPSNGYHGSENKEDCMYEEDNSIEMLDTDKLKLAKMQNYNKELRNATESEFTYFSINCDSQSESYAHELQQMKTQSHPNVDRISSRNDEFLRSNSSDPSPYNISIPKITESIGLGLPPLTRTEEKSLANELMIQLPADVTLAVAEQIARHRASEIVMDNFSHQLSPKNITCEWFYDFLLRNPRLPVHFPSWFSSVKPVLPASDQIIDIKIWELGLITRSVLGIPSSSHSTSSSSP</sequence>
<dbReference type="Proteomes" id="UP000663828">
    <property type="component" value="Unassembled WGS sequence"/>
</dbReference>
<accession>A0A815EGF2</accession>
<reference evidence="2" key="1">
    <citation type="submission" date="2021-02" db="EMBL/GenBank/DDBJ databases">
        <authorList>
            <person name="Nowell W R."/>
        </authorList>
    </citation>
    <scope>NUCLEOTIDE SEQUENCE</scope>
</reference>
<dbReference type="EMBL" id="CAJNOR010002524">
    <property type="protein sequence ID" value="CAF1306345.1"/>
    <property type="molecule type" value="Genomic_DNA"/>
</dbReference>
<feature type="region of interest" description="Disordered" evidence="1">
    <location>
        <begin position="1"/>
        <end position="41"/>
    </location>
</feature>
<keyword evidence="3" id="KW-1185">Reference proteome</keyword>
<comment type="caution">
    <text evidence="2">The sequence shown here is derived from an EMBL/GenBank/DDBJ whole genome shotgun (WGS) entry which is preliminary data.</text>
</comment>
<dbReference type="AlphaFoldDB" id="A0A815EGF2"/>